<name>A0A6J7W063_9ZZZZ</name>
<dbReference type="InterPro" id="IPR005000">
    <property type="entry name" value="Aldolase/citrate-lyase_domain"/>
</dbReference>
<gene>
    <name evidence="3" type="ORF">UFOPK4410_00876</name>
</gene>
<dbReference type="AlphaFoldDB" id="A0A6J7W063"/>
<reference evidence="3" key="1">
    <citation type="submission" date="2020-05" db="EMBL/GenBank/DDBJ databases">
        <authorList>
            <person name="Chiriac C."/>
            <person name="Salcher M."/>
            <person name="Ghai R."/>
            <person name="Kavagutti S V."/>
        </authorList>
    </citation>
    <scope>NUCLEOTIDE SEQUENCE</scope>
</reference>
<evidence type="ECO:0000313" key="3">
    <source>
        <dbReference type="EMBL" id="CAB5117766.1"/>
    </source>
</evidence>
<keyword evidence="1" id="KW-0479">Metal-binding</keyword>
<dbReference type="InterPro" id="IPR040442">
    <property type="entry name" value="Pyrv_kinase-like_dom_sf"/>
</dbReference>
<dbReference type="EMBL" id="CAFBRV010000085">
    <property type="protein sequence ID" value="CAB5117766.1"/>
    <property type="molecule type" value="Genomic_DNA"/>
</dbReference>
<protein>
    <submittedName>
        <fullName evidence="3">Unannotated protein</fullName>
    </submittedName>
</protein>
<dbReference type="GO" id="GO:0003824">
    <property type="term" value="F:catalytic activity"/>
    <property type="evidence" value="ECO:0007669"/>
    <property type="project" value="InterPro"/>
</dbReference>
<dbReference type="Pfam" id="PF03328">
    <property type="entry name" value="HpcH_HpaI"/>
    <property type="match status" value="1"/>
</dbReference>
<organism evidence="3">
    <name type="scientific">freshwater metagenome</name>
    <dbReference type="NCBI Taxonomy" id="449393"/>
    <lineage>
        <taxon>unclassified sequences</taxon>
        <taxon>metagenomes</taxon>
        <taxon>ecological metagenomes</taxon>
    </lineage>
</organism>
<accession>A0A6J7W063</accession>
<evidence type="ECO:0000259" key="2">
    <source>
        <dbReference type="Pfam" id="PF03328"/>
    </source>
</evidence>
<evidence type="ECO:0000256" key="1">
    <source>
        <dbReference type="ARBA" id="ARBA00022723"/>
    </source>
</evidence>
<sequence length="273" mass="30815">MNKTERKMVEILTRGRENFGIVSVKAEFEAEGTRLEELLRLVDITRAAGLPVTVKIGGCEAIRDLLESKQIGVRYVVAPMVESAYAASKYVLAKNIVYTEDEQKDTDFLFNMETITGFENRDSLIEEICKPGGADGVVFGRVDFVGSMSWARDTINTQKTTDYVLEVSKLCKKADKQLVMGGGVSIESIDALRQVHAIRLDRFETRKVVFDANAALSADIEEGLVDAVHFELLWLLNKRDYYTGIAHEDEKRIGMLEARWEELKSWHKEGKNK</sequence>
<feature type="domain" description="HpcH/HpaI aldolase/citrate lyase" evidence="2">
    <location>
        <begin position="38"/>
        <end position="154"/>
    </location>
</feature>
<dbReference type="Gene3D" id="3.20.20.60">
    <property type="entry name" value="Phosphoenolpyruvate-binding domains"/>
    <property type="match status" value="1"/>
</dbReference>
<dbReference type="SUPFAM" id="SSF51621">
    <property type="entry name" value="Phosphoenolpyruvate/pyruvate domain"/>
    <property type="match status" value="1"/>
</dbReference>
<dbReference type="GO" id="GO:0046872">
    <property type="term" value="F:metal ion binding"/>
    <property type="evidence" value="ECO:0007669"/>
    <property type="project" value="UniProtKB-KW"/>
</dbReference>
<proteinExistence type="predicted"/>
<dbReference type="InterPro" id="IPR015813">
    <property type="entry name" value="Pyrv/PenolPyrv_kinase-like_dom"/>
</dbReference>